<proteinExistence type="predicted"/>
<keyword evidence="2" id="KW-0489">Methyltransferase</keyword>
<dbReference type="EMBL" id="RYZH01000088">
    <property type="protein sequence ID" value="RUL81640.1"/>
    <property type="molecule type" value="Genomic_DNA"/>
</dbReference>
<protein>
    <submittedName>
        <fullName evidence="2">Class I SAM-dependent methyltransferase</fullName>
    </submittedName>
</protein>
<keyword evidence="3" id="KW-1185">Reference proteome</keyword>
<name>A0A432MC65_9BACT</name>
<dbReference type="OrthoDB" id="9801609at2"/>
<dbReference type="CDD" id="cd02440">
    <property type="entry name" value="AdoMet_MTases"/>
    <property type="match status" value="1"/>
</dbReference>
<reference evidence="2 3" key="1">
    <citation type="submission" date="2018-12" db="EMBL/GenBank/DDBJ databases">
        <authorList>
            <person name="Toschakov S.V."/>
        </authorList>
    </citation>
    <scope>NUCLEOTIDE SEQUENCE [LARGE SCALE GENOMIC DNA]</scope>
    <source>
        <strain evidence="2 3">GM2012</strain>
    </source>
</reference>
<dbReference type="Proteomes" id="UP000280296">
    <property type="component" value="Unassembled WGS sequence"/>
</dbReference>
<reference evidence="2 3" key="2">
    <citation type="submission" date="2019-01" db="EMBL/GenBank/DDBJ databases">
        <title>Tautonia sociabilis, a novel thermotolerant planctomycete of Isosphaeraceae family, isolated from a 4000 m deep subterranean habitat.</title>
        <authorList>
            <person name="Kovaleva O.L."/>
            <person name="Elcheninov A.G."/>
            <person name="Van Heerden E."/>
            <person name="Toshchakov S.V."/>
            <person name="Novikov A."/>
            <person name="Bonch-Osmolovskaya E.A."/>
            <person name="Kublanov I.V."/>
        </authorList>
    </citation>
    <scope>NUCLEOTIDE SEQUENCE [LARGE SCALE GENOMIC DNA]</scope>
    <source>
        <strain evidence="2 3">GM2012</strain>
    </source>
</reference>
<organism evidence="2 3">
    <name type="scientific">Tautonia sociabilis</name>
    <dbReference type="NCBI Taxonomy" id="2080755"/>
    <lineage>
        <taxon>Bacteria</taxon>
        <taxon>Pseudomonadati</taxon>
        <taxon>Planctomycetota</taxon>
        <taxon>Planctomycetia</taxon>
        <taxon>Isosphaerales</taxon>
        <taxon>Isosphaeraceae</taxon>
        <taxon>Tautonia</taxon>
    </lineage>
</organism>
<dbReference type="InterPro" id="IPR013217">
    <property type="entry name" value="Methyltransf_12"/>
</dbReference>
<dbReference type="GO" id="GO:0032259">
    <property type="term" value="P:methylation"/>
    <property type="evidence" value="ECO:0007669"/>
    <property type="project" value="UniProtKB-KW"/>
</dbReference>
<accession>A0A432MC65</accession>
<dbReference type="Gene3D" id="3.40.50.150">
    <property type="entry name" value="Vaccinia Virus protein VP39"/>
    <property type="match status" value="1"/>
</dbReference>
<comment type="caution">
    <text evidence="2">The sequence shown here is derived from an EMBL/GenBank/DDBJ whole genome shotgun (WGS) entry which is preliminary data.</text>
</comment>
<dbReference type="Pfam" id="PF08242">
    <property type="entry name" value="Methyltransf_12"/>
    <property type="match status" value="1"/>
</dbReference>
<gene>
    <name evidence="2" type="ORF">TsocGM_24815</name>
</gene>
<evidence type="ECO:0000313" key="2">
    <source>
        <dbReference type="EMBL" id="RUL81640.1"/>
    </source>
</evidence>
<feature type="domain" description="Methyltransferase type 12" evidence="1">
    <location>
        <begin position="40"/>
        <end position="129"/>
    </location>
</feature>
<dbReference type="SUPFAM" id="SSF53335">
    <property type="entry name" value="S-adenosyl-L-methionine-dependent methyltransferases"/>
    <property type="match status" value="1"/>
</dbReference>
<evidence type="ECO:0000313" key="3">
    <source>
        <dbReference type="Proteomes" id="UP000280296"/>
    </source>
</evidence>
<sequence length="227" mass="25662">MDRLYAGRFSRRDRLEKVRLWRVLCRSFFDRYVPADGSVLDVGAGYCDFINHIAAARRVAVDLNPDTALAAADDVEVYRHPLERLDDVLEPDSIDLAFASNVFEHLRGPDALLRVLAALRVVLRPGGRLMIMQPNARIVGGAFYDFFDHTLPLSEKGMAEALGVTGFEVVECRARFLPYTTKSRLPKWPWLVRLYLALPPARWLFGKQMLVVARKPADGDRPWGPPA</sequence>
<dbReference type="GO" id="GO:0008168">
    <property type="term" value="F:methyltransferase activity"/>
    <property type="evidence" value="ECO:0007669"/>
    <property type="project" value="UniProtKB-KW"/>
</dbReference>
<dbReference type="InterPro" id="IPR029063">
    <property type="entry name" value="SAM-dependent_MTases_sf"/>
</dbReference>
<dbReference type="AlphaFoldDB" id="A0A432MC65"/>
<keyword evidence="2" id="KW-0808">Transferase</keyword>
<evidence type="ECO:0000259" key="1">
    <source>
        <dbReference type="Pfam" id="PF08242"/>
    </source>
</evidence>